<proteinExistence type="predicted"/>
<dbReference type="EMBL" id="JBHSFI010000004">
    <property type="protein sequence ID" value="MFC4629099.1"/>
    <property type="molecule type" value="Genomic_DNA"/>
</dbReference>
<protein>
    <recommendedName>
        <fullName evidence="2">YqeB PH domain-containing protein</fullName>
    </recommendedName>
</protein>
<organism evidence="3 4">
    <name type="scientific">Promicromonospora alba</name>
    <dbReference type="NCBI Taxonomy" id="1616110"/>
    <lineage>
        <taxon>Bacteria</taxon>
        <taxon>Bacillati</taxon>
        <taxon>Actinomycetota</taxon>
        <taxon>Actinomycetes</taxon>
        <taxon>Micrococcales</taxon>
        <taxon>Promicromonosporaceae</taxon>
        <taxon>Promicromonospora</taxon>
    </lineage>
</organism>
<dbReference type="RefSeq" id="WP_377135856.1">
    <property type="nucleotide sequence ID" value="NZ_JBHSFI010000004.1"/>
</dbReference>
<keyword evidence="1" id="KW-0472">Membrane</keyword>
<feature type="domain" description="YqeB PH" evidence="2">
    <location>
        <begin position="4"/>
        <end position="158"/>
    </location>
</feature>
<evidence type="ECO:0000313" key="4">
    <source>
        <dbReference type="Proteomes" id="UP001596011"/>
    </source>
</evidence>
<gene>
    <name evidence="3" type="ORF">ACFO6V_12705</name>
</gene>
<evidence type="ECO:0000259" key="2">
    <source>
        <dbReference type="Pfam" id="PF23494"/>
    </source>
</evidence>
<accession>A0ABV9HFN9</accession>
<keyword evidence="1" id="KW-0812">Transmembrane</keyword>
<feature type="transmembrane region" description="Helical" evidence="1">
    <location>
        <begin position="12"/>
        <end position="41"/>
    </location>
</feature>
<keyword evidence="1" id="KW-1133">Transmembrane helix</keyword>
<name>A0ABV9HFN9_9MICO</name>
<keyword evidence="4" id="KW-1185">Reference proteome</keyword>
<evidence type="ECO:0000313" key="3">
    <source>
        <dbReference type="EMBL" id="MFC4629099.1"/>
    </source>
</evidence>
<feature type="transmembrane region" description="Helical" evidence="1">
    <location>
        <begin position="61"/>
        <end position="81"/>
    </location>
</feature>
<comment type="caution">
    <text evidence="3">The sequence shown here is derived from an EMBL/GenBank/DDBJ whole genome shotgun (WGS) entry which is preliminary data.</text>
</comment>
<sequence length="236" mass="25891">MTTTEVRQHPALPVLLGLGVLVIGLVLGWFASALAGGLAGLIEATPLPVPRLVELIESMPLAWTLGILGGLGLLGGAFVAFMTVGEAPALSVADDHLEHRQDEREVWIERSDVGAAFRDTRYLVLLRPDGGLRARLDADTLSWAKVQAALEQHRWPWHDADPYEERFERWLDGRPGFTAAENEALRRRLEDRKDAAGLRKADDDLAALGLVARVRDDRIQARRVASADEGARGTDR</sequence>
<dbReference type="Proteomes" id="UP001596011">
    <property type="component" value="Unassembled WGS sequence"/>
</dbReference>
<dbReference type="InterPro" id="IPR057798">
    <property type="entry name" value="PH_YqeB"/>
</dbReference>
<dbReference type="Pfam" id="PF23494">
    <property type="entry name" value="bPH_10"/>
    <property type="match status" value="1"/>
</dbReference>
<evidence type="ECO:0000256" key="1">
    <source>
        <dbReference type="SAM" id="Phobius"/>
    </source>
</evidence>
<reference evidence="4" key="1">
    <citation type="journal article" date="2019" name="Int. J. Syst. Evol. Microbiol.">
        <title>The Global Catalogue of Microorganisms (GCM) 10K type strain sequencing project: providing services to taxonomists for standard genome sequencing and annotation.</title>
        <authorList>
            <consortium name="The Broad Institute Genomics Platform"/>
            <consortium name="The Broad Institute Genome Sequencing Center for Infectious Disease"/>
            <person name="Wu L."/>
            <person name="Ma J."/>
        </authorList>
    </citation>
    <scope>NUCLEOTIDE SEQUENCE [LARGE SCALE GENOMIC DNA]</scope>
    <source>
        <strain evidence="4">CCUG 42722</strain>
    </source>
</reference>